<name>A0A926S325_9BACI</name>
<keyword evidence="1" id="KW-1133">Transmembrane helix</keyword>
<feature type="transmembrane region" description="Helical" evidence="1">
    <location>
        <begin position="45"/>
        <end position="63"/>
    </location>
</feature>
<keyword evidence="3" id="KW-1185">Reference proteome</keyword>
<reference evidence="2" key="1">
    <citation type="submission" date="2020-09" db="EMBL/GenBank/DDBJ databases">
        <title>A novel bacterium of genus Bacillus, isolated from South China Sea.</title>
        <authorList>
            <person name="Huang H."/>
            <person name="Mo K."/>
            <person name="Hu Y."/>
        </authorList>
    </citation>
    <scope>NUCLEOTIDE SEQUENCE</scope>
    <source>
        <strain evidence="2">IB182487</strain>
    </source>
</reference>
<evidence type="ECO:0000313" key="3">
    <source>
        <dbReference type="Proteomes" id="UP000626844"/>
    </source>
</evidence>
<feature type="transmembrane region" description="Helical" evidence="1">
    <location>
        <begin position="166"/>
        <end position="186"/>
    </location>
</feature>
<keyword evidence="1" id="KW-0812">Transmembrane</keyword>
<dbReference type="Proteomes" id="UP000626844">
    <property type="component" value="Unassembled WGS sequence"/>
</dbReference>
<evidence type="ECO:0000313" key="2">
    <source>
        <dbReference type="EMBL" id="MBD1382549.1"/>
    </source>
</evidence>
<accession>A0A926S325</accession>
<feature type="transmembrane region" description="Helical" evidence="1">
    <location>
        <begin position="118"/>
        <end position="145"/>
    </location>
</feature>
<protein>
    <submittedName>
        <fullName evidence="2">Uncharacterized protein</fullName>
    </submittedName>
</protein>
<feature type="transmembrane region" description="Helical" evidence="1">
    <location>
        <begin position="345"/>
        <end position="376"/>
    </location>
</feature>
<organism evidence="2 3">
    <name type="scientific">Metabacillus arenae</name>
    <dbReference type="NCBI Taxonomy" id="2771434"/>
    <lineage>
        <taxon>Bacteria</taxon>
        <taxon>Bacillati</taxon>
        <taxon>Bacillota</taxon>
        <taxon>Bacilli</taxon>
        <taxon>Bacillales</taxon>
        <taxon>Bacillaceae</taxon>
        <taxon>Metabacillus</taxon>
    </lineage>
</organism>
<feature type="transmembrane region" description="Helical" evidence="1">
    <location>
        <begin position="239"/>
        <end position="259"/>
    </location>
</feature>
<proteinExistence type="predicted"/>
<feature type="transmembrane region" description="Helical" evidence="1">
    <location>
        <begin position="265"/>
        <end position="284"/>
    </location>
</feature>
<dbReference type="AlphaFoldDB" id="A0A926S325"/>
<sequence>MIVLYTILIGMYFIGLFVDWNVLNYIVGTLAVLSCVLSFKGANRLFQAAGIIFLLTGTGLFLFQGRPFYEVPLYMTSNITLLALFFVIPFMNSVIIIGRYDRNVNSLMKMKIDHLGQLYNRTSLATFLLGGFLNVATLPLIENVVKQSLLDKANSLKNRFISEAMLRGYTLALFISPMEVLVILSVDYTETSYLTLLPLLIIFVIIIALTIWLVSSKYKQIELGKEVNKRYITLTKHTIFKITTLLIYLILFTVSIIFINDVTRIGLLQTVGLTIVPYSLIWAASIRRFKSFIHYVIPFWKQRTLSLNSYMVLFLSVGFFTSNLNDSIFLDYIQQPFKELIHLPLLLFVFIQFLFLFLAMVGFHPIVTMSILGGVLTPLVAEINPISLAIVLISSSLSTVMAGPFNISVSLTGNLLNVNPYAVSRWNLLFALFFSSIGTGMAMVILQLG</sequence>
<comment type="caution">
    <text evidence="2">The sequence shown here is derived from an EMBL/GenBank/DDBJ whole genome shotgun (WGS) entry which is preliminary data.</text>
</comment>
<gene>
    <name evidence="2" type="ORF">IC621_20300</name>
</gene>
<feature type="transmembrane region" description="Helical" evidence="1">
    <location>
        <begin position="75"/>
        <end position="98"/>
    </location>
</feature>
<feature type="transmembrane region" description="Helical" evidence="1">
    <location>
        <begin position="192"/>
        <end position="215"/>
    </location>
</feature>
<feature type="transmembrane region" description="Helical" evidence="1">
    <location>
        <begin position="305"/>
        <end position="325"/>
    </location>
</feature>
<keyword evidence="1" id="KW-0472">Membrane</keyword>
<feature type="transmembrane region" description="Helical" evidence="1">
    <location>
        <begin position="427"/>
        <end position="446"/>
    </location>
</feature>
<dbReference type="RefSeq" id="WP_191160860.1">
    <property type="nucleotide sequence ID" value="NZ_JACXAI010000033.1"/>
</dbReference>
<feature type="transmembrane region" description="Helical" evidence="1">
    <location>
        <begin position="12"/>
        <end position="39"/>
    </location>
</feature>
<dbReference type="EMBL" id="JACXAI010000033">
    <property type="protein sequence ID" value="MBD1382549.1"/>
    <property type="molecule type" value="Genomic_DNA"/>
</dbReference>
<evidence type="ECO:0000256" key="1">
    <source>
        <dbReference type="SAM" id="Phobius"/>
    </source>
</evidence>